<organism evidence="13 14">
    <name type="scientific">Dendrobium catenatum</name>
    <dbReference type="NCBI Taxonomy" id="906689"/>
    <lineage>
        <taxon>Eukaryota</taxon>
        <taxon>Viridiplantae</taxon>
        <taxon>Streptophyta</taxon>
        <taxon>Embryophyta</taxon>
        <taxon>Tracheophyta</taxon>
        <taxon>Spermatophyta</taxon>
        <taxon>Magnoliopsida</taxon>
        <taxon>Liliopsida</taxon>
        <taxon>Asparagales</taxon>
        <taxon>Orchidaceae</taxon>
        <taxon>Epidendroideae</taxon>
        <taxon>Malaxideae</taxon>
        <taxon>Dendrobiinae</taxon>
        <taxon>Dendrobium</taxon>
    </lineage>
</organism>
<dbReference type="PANTHER" id="PTHR43706:SF47">
    <property type="entry name" value="EXTERNAL NADH-UBIQUINONE OXIDOREDUCTASE 1, MITOCHONDRIAL-RELATED"/>
    <property type="match status" value="1"/>
</dbReference>
<evidence type="ECO:0000256" key="9">
    <source>
        <dbReference type="ARBA" id="ARBA00047599"/>
    </source>
</evidence>
<comment type="similarity">
    <text evidence="2">Belongs to the NADH dehydrogenase family.</text>
</comment>
<evidence type="ECO:0000256" key="3">
    <source>
        <dbReference type="ARBA" id="ARBA00012637"/>
    </source>
</evidence>
<keyword evidence="5" id="KW-0472">Membrane</keyword>
<comment type="catalytic activity">
    <reaction evidence="10">
        <text>a ubiquinone + NADH + H(+) = a ubiquinol + NAD(+)</text>
        <dbReference type="Rhea" id="RHEA:23152"/>
        <dbReference type="Rhea" id="RHEA-COMP:9565"/>
        <dbReference type="Rhea" id="RHEA-COMP:9566"/>
        <dbReference type="ChEBI" id="CHEBI:15378"/>
        <dbReference type="ChEBI" id="CHEBI:16389"/>
        <dbReference type="ChEBI" id="CHEBI:17976"/>
        <dbReference type="ChEBI" id="CHEBI:57540"/>
        <dbReference type="ChEBI" id="CHEBI:57945"/>
    </reaction>
</comment>
<evidence type="ECO:0000256" key="5">
    <source>
        <dbReference type="ARBA" id="ARBA00022792"/>
    </source>
</evidence>
<name>A0A2I0WM90_9ASPA</name>
<dbReference type="Pfam" id="PF07992">
    <property type="entry name" value="Pyr_redox_2"/>
    <property type="match status" value="1"/>
</dbReference>
<accession>A0A2I0WM90</accession>
<dbReference type="InterPro" id="IPR023753">
    <property type="entry name" value="FAD/NAD-binding_dom"/>
</dbReference>
<keyword evidence="14" id="KW-1185">Reference proteome</keyword>
<keyword evidence="5" id="KW-0496">Mitochondrion</keyword>
<dbReference type="GO" id="GO:0050136">
    <property type="term" value="F:NADH dehydrogenase (quinone) (non-electrogenic) activity"/>
    <property type="evidence" value="ECO:0007669"/>
    <property type="project" value="UniProtKB-EC"/>
</dbReference>
<keyword evidence="4" id="KW-0285">Flavoprotein</keyword>
<dbReference type="InterPro" id="IPR045024">
    <property type="entry name" value="NDH-2"/>
</dbReference>
<dbReference type="EC" id="1.6.5.9" evidence="3"/>
<keyword evidence="5" id="KW-0999">Mitochondrion inner membrane</keyword>
<reference evidence="13 14" key="2">
    <citation type="journal article" date="2017" name="Nature">
        <title>The Apostasia genome and the evolution of orchids.</title>
        <authorList>
            <person name="Zhang G.Q."/>
            <person name="Liu K.W."/>
            <person name="Li Z."/>
            <person name="Lohaus R."/>
            <person name="Hsiao Y.Y."/>
            <person name="Niu S.C."/>
            <person name="Wang J.Y."/>
            <person name="Lin Y.C."/>
            <person name="Xu Q."/>
            <person name="Chen L.J."/>
            <person name="Yoshida K."/>
            <person name="Fujiwara S."/>
            <person name="Wang Z.W."/>
            <person name="Zhang Y.Q."/>
            <person name="Mitsuda N."/>
            <person name="Wang M."/>
            <person name="Liu G.H."/>
            <person name="Pecoraro L."/>
            <person name="Huang H.X."/>
            <person name="Xiao X.J."/>
            <person name="Lin M."/>
            <person name="Wu X.Y."/>
            <person name="Wu W.L."/>
            <person name="Chen Y.Y."/>
            <person name="Chang S.B."/>
            <person name="Sakamoto S."/>
            <person name="Ohme-Takagi M."/>
            <person name="Yagi M."/>
            <person name="Zeng S.J."/>
            <person name="Shen C.Y."/>
            <person name="Yeh C.M."/>
            <person name="Luo Y.B."/>
            <person name="Tsai W.C."/>
            <person name="Van de Peer Y."/>
            <person name="Liu Z.J."/>
        </authorList>
    </citation>
    <scope>NUCLEOTIDE SEQUENCE [LARGE SCALE GENOMIC DNA]</scope>
    <source>
        <tissue evidence="13">The whole plant</tissue>
    </source>
</reference>
<feature type="compositionally biased region" description="Basic and acidic residues" evidence="11">
    <location>
        <begin position="242"/>
        <end position="257"/>
    </location>
</feature>
<comment type="subcellular location">
    <subcellularLocation>
        <location evidence="1">Mitochondrion inner membrane</location>
        <topology evidence="1">Peripheral membrane protein</topology>
    </subcellularLocation>
</comment>
<evidence type="ECO:0000256" key="8">
    <source>
        <dbReference type="ARBA" id="ARBA00023027"/>
    </source>
</evidence>
<protein>
    <recommendedName>
        <fullName evidence="3">NADH:ubiquinone reductase (non-electrogenic)</fullName>
        <ecNumber evidence="3">1.6.5.9</ecNumber>
    </recommendedName>
</protein>
<proteinExistence type="inferred from homology"/>
<dbReference type="PANTHER" id="PTHR43706">
    <property type="entry name" value="NADH DEHYDROGENASE"/>
    <property type="match status" value="1"/>
</dbReference>
<gene>
    <name evidence="13" type="primary">NDB1</name>
    <name evidence="13" type="ORF">MA16_Dca001374</name>
</gene>
<dbReference type="InterPro" id="IPR036188">
    <property type="entry name" value="FAD/NAD-bd_sf"/>
</dbReference>
<evidence type="ECO:0000256" key="6">
    <source>
        <dbReference type="ARBA" id="ARBA00022827"/>
    </source>
</evidence>
<dbReference type="EMBL" id="KZ502537">
    <property type="protein sequence ID" value="PKU76768.1"/>
    <property type="molecule type" value="Genomic_DNA"/>
</dbReference>
<evidence type="ECO:0000256" key="4">
    <source>
        <dbReference type="ARBA" id="ARBA00022630"/>
    </source>
</evidence>
<evidence type="ECO:0000256" key="10">
    <source>
        <dbReference type="ARBA" id="ARBA00049010"/>
    </source>
</evidence>
<sequence length="263" mass="29555">MNCFERANLPNLSEEERKKSLHFVVICGGPTGVEFFAMLHDFVQEDFSKLYHNALELVKISLIEAGEHILNMFDTKITQFTKEKFQWDGIDVKTNINVVKVHGDSITMTNSSMGEVNIPYGMAIWSTGFGTRLIILGFMKKIDQGNMCVLETVEWLRVLGCGEAFTTHSFHHSPVRQRTVILSHSPSVGREPFVLSHSPSVGREPFVLSHSPSVGREPFVLSHSPSVGREPFVLSHSPSVGREPDLLDRSSHKNLEGRKKRVK</sequence>
<evidence type="ECO:0000256" key="2">
    <source>
        <dbReference type="ARBA" id="ARBA00005272"/>
    </source>
</evidence>
<dbReference type="Proteomes" id="UP000233837">
    <property type="component" value="Unassembled WGS sequence"/>
</dbReference>
<evidence type="ECO:0000313" key="14">
    <source>
        <dbReference type="Proteomes" id="UP000233837"/>
    </source>
</evidence>
<dbReference type="Gene3D" id="3.50.50.100">
    <property type="match status" value="1"/>
</dbReference>
<comment type="catalytic activity">
    <reaction evidence="9">
        <text>a quinone + NADH + H(+) = a quinol + NAD(+)</text>
        <dbReference type="Rhea" id="RHEA:46160"/>
        <dbReference type="ChEBI" id="CHEBI:15378"/>
        <dbReference type="ChEBI" id="CHEBI:24646"/>
        <dbReference type="ChEBI" id="CHEBI:57540"/>
        <dbReference type="ChEBI" id="CHEBI:57945"/>
        <dbReference type="ChEBI" id="CHEBI:132124"/>
        <dbReference type="EC" id="1.6.5.9"/>
    </reaction>
</comment>
<dbReference type="AlphaFoldDB" id="A0A2I0WM90"/>
<evidence type="ECO:0000256" key="1">
    <source>
        <dbReference type="ARBA" id="ARBA00004637"/>
    </source>
</evidence>
<evidence type="ECO:0000256" key="11">
    <source>
        <dbReference type="SAM" id="MobiDB-lite"/>
    </source>
</evidence>
<dbReference type="STRING" id="906689.A0A2I0WM90"/>
<dbReference type="SUPFAM" id="SSF51905">
    <property type="entry name" value="FAD/NAD(P)-binding domain"/>
    <property type="match status" value="1"/>
</dbReference>
<evidence type="ECO:0000313" key="13">
    <source>
        <dbReference type="EMBL" id="PKU76768.1"/>
    </source>
</evidence>
<dbReference type="GO" id="GO:0005743">
    <property type="term" value="C:mitochondrial inner membrane"/>
    <property type="evidence" value="ECO:0007669"/>
    <property type="project" value="UniProtKB-SubCell"/>
</dbReference>
<feature type="region of interest" description="Disordered" evidence="11">
    <location>
        <begin position="232"/>
        <end position="263"/>
    </location>
</feature>
<feature type="domain" description="FAD/NAD(P)-binding" evidence="12">
    <location>
        <begin position="18"/>
        <end position="132"/>
    </location>
</feature>
<keyword evidence="6" id="KW-0274">FAD</keyword>
<evidence type="ECO:0000259" key="12">
    <source>
        <dbReference type="Pfam" id="PF07992"/>
    </source>
</evidence>
<keyword evidence="8" id="KW-0520">NAD</keyword>
<evidence type="ECO:0000256" key="7">
    <source>
        <dbReference type="ARBA" id="ARBA00023002"/>
    </source>
</evidence>
<keyword evidence="7" id="KW-0560">Oxidoreductase</keyword>
<reference evidence="13 14" key="1">
    <citation type="journal article" date="2016" name="Sci. Rep.">
        <title>The Dendrobium catenatum Lindl. genome sequence provides insights into polysaccharide synthase, floral development and adaptive evolution.</title>
        <authorList>
            <person name="Zhang G.Q."/>
            <person name="Xu Q."/>
            <person name="Bian C."/>
            <person name="Tsai W.C."/>
            <person name="Yeh C.M."/>
            <person name="Liu K.W."/>
            <person name="Yoshida K."/>
            <person name="Zhang L.S."/>
            <person name="Chang S.B."/>
            <person name="Chen F."/>
            <person name="Shi Y."/>
            <person name="Su Y.Y."/>
            <person name="Zhang Y.Q."/>
            <person name="Chen L.J."/>
            <person name="Yin Y."/>
            <person name="Lin M."/>
            <person name="Huang H."/>
            <person name="Deng H."/>
            <person name="Wang Z.W."/>
            <person name="Zhu S.L."/>
            <person name="Zhao X."/>
            <person name="Deng C."/>
            <person name="Niu S.C."/>
            <person name="Huang J."/>
            <person name="Wang M."/>
            <person name="Liu G.H."/>
            <person name="Yang H.J."/>
            <person name="Xiao X.J."/>
            <person name="Hsiao Y.Y."/>
            <person name="Wu W.L."/>
            <person name="Chen Y.Y."/>
            <person name="Mitsuda N."/>
            <person name="Ohme-Takagi M."/>
            <person name="Luo Y.B."/>
            <person name="Van de Peer Y."/>
            <person name="Liu Z.J."/>
        </authorList>
    </citation>
    <scope>NUCLEOTIDE SEQUENCE [LARGE SCALE GENOMIC DNA]</scope>
    <source>
        <tissue evidence="13">The whole plant</tissue>
    </source>
</reference>